<name>A0A023FSM2_AMBCJ</name>
<reference evidence="1" key="1">
    <citation type="submission" date="2014-03" db="EMBL/GenBank/DDBJ databases">
        <title>The sialotranscriptome of Amblyomma triste, Amblyomma parvum and Amblyomma cajennense ticks, uncovered by 454-based RNA-seq.</title>
        <authorList>
            <person name="Garcia G.R."/>
            <person name="Gardinassi L.G."/>
            <person name="Ribeiro J.M."/>
            <person name="Anatriello E."/>
            <person name="Ferreira B.R."/>
            <person name="Moreira H.N."/>
            <person name="Mafra C."/>
            <person name="Olegario M.M."/>
            <person name="Szabo P.J."/>
            <person name="Miranda-Santos I.K."/>
            <person name="Maruyama S.R."/>
        </authorList>
    </citation>
    <scope>NUCLEOTIDE SEQUENCE</scope>
    <source>
        <strain evidence="1">Uberlandia</strain>
        <tissue evidence="1">Salivary glands</tissue>
    </source>
</reference>
<organism evidence="1">
    <name type="scientific">Amblyomma cajennense</name>
    <name type="common">Cayenne tick</name>
    <name type="synonym">Acarus cajennensis</name>
    <dbReference type="NCBI Taxonomy" id="34607"/>
    <lineage>
        <taxon>Eukaryota</taxon>
        <taxon>Metazoa</taxon>
        <taxon>Ecdysozoa</taxon>
        <taxon>Arthropoda</taxon>
        <taxon>Chelicerata</taxon>
        <taxon>Arachnida</taxon>
        <taxon>Acari</taxon>
        <taxon>Parasitiformes</taxon>
        <taxon>Ixodida</taxon>
        <taxon>Ixodoidea</taxon>
        <taxon>Ixodidae</taxon>
        <taxon>Amblyomminae</taxon>
        <taxon>Amblyomma</taxon>
    </lineage>
</organism>
<sequence length="70" mass="7696">TQSFSRAPVRSTANPATMIKLLILLVVLALVAISASVAAPQYYLASPYYGYGYPAAYYGGYYPHAYYYGR</sequence>
<dbReference type="AlphaFoldDB" id="A0A023FSM2"/>
<evidence type="ECO:0000313" key="1">
    <source>
        <dbReference type="EMBL" id="JAC23660.1"/>
    </source>
</evidence>
<accession>A0A023FSM2</accession>
<dbReference type="EMBL" id="GBBK01000822">
    <property type="protein sequence ID" value="JAC23660.1"/>
    <property type="molecule type" value="mRNA"/>
</dbReference>
<proteinExistence type="evidence at transcript level"/>
<feature type="non-terminal residue" evidence="1">
    <location>
        <position position="1"/>
    </location>
</feature>
<protein>
    <submittedName>
        <fullName evidence="1">Putative secreted protein</fullName>
    </submittedName>
</protein>